<evidence type="ECO:0000313" key="4">
    <source>
        <dbReference type="EMBL" id="MDQ0176586.1"/>
    </source>
</evidence>
<keyword evidence="2" id="KW-0472">Membrane</keyword>
<dbReference type="RefSeq" id="WP_307229856.1">
    <property type="nucleotide sequence ID" value="NZ_JAUSTT010000014.1"/>
</dbReference>
<dbReference type="PANTHER" id="PTHR46825:SF11">
    <property type="entry name" value="PENICILLIN-BINDING PROTEIN 4"/>
    <property type="match status" value="1"/>
</dbReference>
<dbReference type="Proteomes" id="UP001223586">
    <property type="component" value="Unassembled WGS sequence"/>
</dbReference>
<name>A0ABT9WTG3_9BACI</name>
<proteinExistence type="predicted"/>
<gene>
    <name evidence="4" type="ORF">J2S08_002444</name>
</gene>
<evidence type="ECO:0000259" key="3">
    <source>
        <dbReference type="Pfam" id="PF00144"/>
    </source>
</evidence>
<dbReference type="Pfam" id="PF00144">
    <property type="entry name" value="Beta-lactamase"/>
    <property type="match status" value="1"/>
</dbReference>
<sequence>MKEKLKSFFKEVEENQLMNGTVLIAKDNTILFKGAFGEAEIQPKRLLNETSIFNLASVSKPITAIGIILLVQSKQISFDDDIGHWFPQLPYKNITIRHLLHHTSGLPDFLDLFKNHWDKRKIAVNQDVLDLLIQYQPERLFESNERMEYSNTGYVMLALIIEKVTGLSFSEYMKKEIFQPLNMHHTEVYTQRLTEEQLENYAYGYIFDVYQYKYVLPDHFPETTFVTYLDGIVGDGAIHSTINDLYLLDRVLRNGEWIHDDLLKEAYTPAKPKNGGPFTYGFGWILEEDADKGRCVLHSGGWPGYATHYRRYLDQDIVMIFLRNKEQDFEFEQLIIKAVENIIFDAPYEIPKKPTFNKAIKLPIDDLKKYVGMYELMEHPNATIEVSMEEDRLMLQLPSTMKLEMHASSKNEFFLRGLSVSAHFSEKELEIYLSIDNGNGIQTAKKI</sequence>
<dbReference type="Gene3D" id="3.40.710.10">
    <property type="entry name" value="DD-peptidase/beta-lactamase superfamily"/>
    <property type="match status" value="1"/>
</dbReference>
<evidence type="ECO:0000256" key="2">
    <source>
        <dbReference type="ARBA" id="ARBA00023136"/>
    </source>
</evidence>
<organism evidence="4 5">
    <name type="scientific">Bacillus chungangensis</name>
    <dbReference type="NCBI Taxonomy" id="587633"/>
    <lineage>
        <taxon>Bacteria</taxon>
        <taxon>Bacillati</taxon>
        <taxon>Bacillota</taxon>
        <taxon>Bacilli</taxon>
        <taxon>Bacillales</taxon>
        <taxon>Bacillaceae</taxon>
        <taxon>Bacillus</taxon>
    </lineage>
</organism>
<evidence type="ECO:0000256" key="1">
    <source>
        <dbReference type="ARBA" id="ARBA00004370"/>
    </source>
</evidence>
<feature type="domain" description="Beta-lactamase-related" evidence="3">
    <location>
        <begin position="15"/>
        <end position="329"/>
    </location>
</feature>
<comment type="caution">
    <text evidence="4">The sequence shown here is derived from an EMBL/GenBank/DDBJ whole genome shotgun (WGS) entry which is preliminary data.</text>
</comment>
<evidence type="ECO:0000313" key="5">
    <source>
        <dbReference type="Proteomes" id="UP001223586"/>
    </source>
</evidence>
<dbReference type="InterPro" id="IPR012338">
    <property type="entry name" value="Beta-lactam/transpept-like"/>
</dbReference>
<dbReference type="EMBL" id="JAUSTT010000014">
    <property type="protein sequence ID" value="MDQ0176586.1"/>
    <property type="molecule type" value="Genomic_DNA"/>
</dbReference>
<protein>
    <submittedName>
        <fullName evidence="4">CubicO group peptidase (Beta-lactamase class C family)</fullName>
    </submittedName>
</protein>
<dbReference type="InterPro" id="IPR001466">
    <property type="entry name" value="Beta-lactam-related"/>
</dbReference>
<dbReference type="PANTHER" id="PTHR46825">
    <property type="entry name" value="D-ALANYL-D-ALANINE-CARBOXYPEPTIDASE/ENDOPEPTIDASE AMPH"/>
    <property type="match status" value="1"/>
</dbReference>
<dbReference type="SUPFAM" id="SSF56601">
    <property type="entry name" value="beta-lactamase/transpeptidase-like"/>
    <property type="match status" value="1"/>
</dbReference>
<comment type="subcellular location">
    <subcellularLocation>
        <location evidence="1">Membrane</location>
    </subcellularLocation>
</comment>
<accession>A0ABT9WTG3</accession>
<keyword evidence="5" id="KW-1185">Reference proteome</keyword>
<reference evidence="4 5" key="1">
    <citation type="submission" date="2023-07" db="EMBL/GenBank/DDBJ databases">
        <title>Genomic Encyclopedia of Type Strains, Phase IV (KMG-IV): sequencing the most valuable type-strain genomes for metagenomic binning, comparative biology and taxonomic classification.</title>
        <authorList>
            <person name="Goeker M."/>
        </authorList>
    </citation>
    <scope>NUCLEOTIDE SEQUENCE [LARGE SCALE GENOMIC DNA]</scope>
    <source>
        <strain evidence="4 5">DSM 23837</strain>
    </source>
</reference>
<dbReference type="InterPro" id="IPR050491">
    <property type="entry name" value="AmpC-like"/>
</dbReference>